<organism evidence="1 2">
    <name type="scientific">Paenibacillus lentus</name>
    <dbReference type="NCBI Taxonomy" id="1338368"/>
    <lineage>
        <taxon>Bacteria</taxon>
        <taxon>Bacillati</taxon>
        <taxon>Bacillota</taxon>
        <taxon>Bacilli</taxon>
        <taxon>Bacillales</taxon>
        <taxon>Paenibacillaceae</taxon>
        <taxon>Paenibacillus</taxon>
    </lineage>
</organism>
<dbReference type="InterPro" id="IPR036983">
    <property type="entry name" value="AIM24_sf"/>
</dbReference>
<accession>A0A3Q8S8J3</accession>
<evidence type="ECO:0008006" key="3">
    <source>
        <dbReference type="Google" id="ProtNLM"/>
    </source>
</evidence>
<dbReference type="RefSeq" id="WP_125081010.1">
    <property type="nucleotide sequence ID" value="NZ_CP034248.1"/>
</dbReference>
<gene>
    <name evidence="1" type="ORF">EIM92_00595</name>
</gene>
<keyword evidence="2" id="KW-1185">Reference proteome</keyword>
<dbReference type="EMBL" id="CP034248">
    <property type="protein sequence ID" value="AZK44873.1"/>
    <property type="molecule type" value="Genomic_DNA"/>
</dbReference>
<evidence type="ECO:0000313" key="1">
    <source>
        <dbReference type="EMBL" id="AZK44873.1"/>
    </source>
</evidence>
<proteinExistence type="predicted"/>
<name>A0A3Q8S8J3_9BACL</name>
<dbReference type="OrthoDB" id="2632108at2"/>
<dbReference type="InterPro" id="IPR016031">
    <property type="entry name" value="Trp_RNA-bd_attenuator-like_dom"/>
</dbReference>
<dbReference type="AlphaFoldDB" id="A0A3Q8S8J3"/>
<sequence>MDIEYNNESALLSGQAVTFKLDPGEIAHVLHPGQIIAFRGSGGHRSDKLMNIQGMYRKRKLIRADIQGPCQFVASLPPSITMNTIRFTDGSDLLYDFKHLFFYTEGVEMETRILSMKNMMITRDAIKMKFSGRGFIGILTQGQVLEMPLDPEEPIYVEAGSVIAYPENAKLELSVYGNHLASQHMRYQWKMTGHGHVLIQAGSGNRELERDLQSGDGVVKRFLREVIPFGGVFIK</sequence>
<dbReference type="Gene3D" id="3.60.160.10">
    <property type="entry name" value="Mitochondrial biogenesis AIM24"/>
    <property type="match status" value="1"/>
</dbReference>
<dbReference type="SUPFAM" id="SSF51219">
    <property type="entry name" value="TRAP-like"/>
    <property type="match status" value="1"/>
</dbReference>
<reference evidence="1 2" key="1">
    <citation type="submission" date="2018-11" db="EMBL/GenBank/DDBJ databases">
        <title>Genome sequencing of Paenibacillus lentus DSM25539(T).</title>
        <authorList>
            <person name="Kook J.-K."/>
            <person name="Park S.-N."/>
            <person name="Lim Y.K."/>
        </authorList>
    </citation>
    <scope>NUCLEOTIDE SEQUENCE [LARGE SCALE GENOMIC DNA]</scope>
    <source>
        <strain evidence="1 2">DSM 25539</strain>
    </source>
</reference>
<dbReference type="Proteomes" id="UP000273145">
    <property type="component" value="Chromosome"/>
</dbReference>
<protein>
    <recommendedName>
        <fullName evidence="3">AIM24 family protein</fullName>
    </recommendedName>
</protein>
<evidence type="ECO:0000313" key="2">
    <source>
        <dbReference type="Proteomes" id="UP000273145"/>
    </source>
</evidence>
<dbReference type="InterPro" id="IPR002838">
    <property type="entry name" value="AIM24"/>
</dbReference>
<dbReference type="KEGG" id="plen:EIM92_00595"/>
<dbReference type="Pfam" id="PF01987">
    <property type="entry name" value="AIM24"/>
    <property type="match status" value="1"/>
</dbReference>